<feature type="transmembrane region" description="Helical" evidence="7">
    <location>
        <begin position="146"/>
        <end position="165"/>
    </location>
</feature>
<dbReference type="RefSeq" id="WP_148682122.1">
    <property type="nucleotide sequence ID" value="NZ_CP007493.1"/>
</dbReference>
<evidence type="ECO:0000256" key="1">
    <source>
        <dbReference type="ARBA" id="ARBA00004651"/>
    </source>
</evidence>
<dbReference type="KEGG" id="tcb:TCARB_0449"/>
<keyword evidence="4 7" id="KW-0812">Transmembrane</keyword>
<dbReference type="Pfam" id="PF07690">
    <property type="entry name" value="MFS_1"/>
    <property type="match status" value="1"/>
</dbReference>
<evidence type="ECO:0000256" key="2">
    <source>
        <dbReference type="ARBA" id="ARBA00022448"/>
    </source>
</evidence>
<dbReference type="Proteomes" id="UP000266720">
    <property type="component" value="Chromosome"/>
</dbReference>
<dbReference type="GO" id="GO:0005886">
    <property type="term" value="C:plasma membrane"/>
    <property type="evidence" value="ECO:0007669"/>
    <property type="project" value="UniProtKB-SubCell"/>
</dbReference>
<evidence type="ECO:0008006" key="10">
    <source>
        <dbReference type="Google" id="ProtNLM"/>
    </source>
</evidence>
<organism evidence="8 9">
    <name type="scientific">Thermofilum adornatum 1505</name>
    <dbReference type="NCBI Taxonomy" id="697581"/>
    <lineage>
        <taxon>Archaea</taxon>
        <taxon>Thermoproteota</taxon>
        <taxon>Thermoprotei</taxon>
        <taxon>Thermofilales</taxon>
        <taxon>Thermofilaceae</taxon>
        <taxon>Thermofilum</taxon>
    </lineage>
</organism>
<dbReference type="InterPro" id="IPR050171">
    <property type="entry name" value="MFS_Transporters"/>
</dbReference>
<comment type="subcellular location">
    <subcellularLocation>
        <location evidence="1">Cell membrane</location>
        <topology evidence="1">Multi-pass membrane protein</topology>
    </subcellularLocation>
</comment>
<dbReference type="GeneID" id="16574021"/>
<evidence type="ECO:0000313" key="8">
    <source>
        <dbReference type="EMBL" id="AJB41521.1"/>
    </source>
</evidence>
<feature type="transmembrane region" description="Helical" evidence="7">
    <location>
        <begin position="119"/>
        <end position="140"/>
    </location>
</feature>
<feature type="transmembrane region" description="Helical" evidence="7">
    <location>
        <begin position="186"/>
        <end position="207"/>
    </location>
</feature>
<keyword evidence="6 7" id="KW-0472">Membrane</keyword>
<keyword evidence="5 7" id="KW-1133">Transmembrane helix</keyword>
<dbReference type="STRING" id="697581.TCARB_0449"/>
<name>A0A3G1A861_9CREN</name>
<dbReference type="SUPFAM" id="SSF103473">
    <property type="entry name" value="MFS general substrate transporter"/>
    <property type="match status" value="1"/>
</dbReference>
<evidence type="ECO:0000256" key="6">
    <source>
        <dbReference type="ARBA" id="ARBA00023136"/>
    </source>
</evidence>
<sequence length="358" mass="39047">MKRLYALSFSLSFLQGLLVPVIVLYMLRLGYSEAEIGIITGSSSLLYIVGALLSSFIVSRLGDSKTIILSLNLLTAGYLLFLFSHSIVVIFIAASLVLLGFGIFWPSIENAVSSVGGKVSSFSFSWSSGSLLAMASVYPLSLVEPAFTFLFFSGFSVFLVSFAIFSHKRRIEPATPAGILGSLRKAAIAWLLCIIYSLNSSGLITFYPVLVEARKLPQILLSATLFGMIFSRTLLFYLFDRVPNKLRRLDLAALLMLTPALVVYTNDSLIHVSTALLSGIGQGIVYGIALERVFKRQSLEVHLYTSLFESFIGVGYFFGPMLGVGFSSLLRVQPIATTAFMSSVMALLAGLPLRRKES</sequence>
<dbReference type="GO" id="GO:0022857">
    <property type="term" value="F:transmembrane transporter activity"/>
    <property type="evidence" value="ECO:0007669"/>
    <property type="project" value="InterPro"/>
</dbReference>
<dbReference type="InterPro" id="IPR011701">
    <property type="entry name" value="MFS"/>
</dbReference>
<feature type="transmembrane region" description="Helical" evidence="7">
    <location>
        <begin position="6"/>
        <end position="27"/>
    </location>
</feature>
<evidence type="ECO:0000256" key="3">
    <source>
        <dbReference type="ARBA" id="ARBA00022475"/>
    </source>
</evidence>
<keyword evidence="2" id="KW-0813">Transport</keyword>
<accession>A0A3G1A861</accession>
<dbReference type="Gene3D" id="1.20.1250.20">
    <property type="entry name" value="MFS general substrate transporter like domains"/>
    <property type="match status" value="2"/>
</dbReference>
<evidence type="ECO:0000256" key="4">
    <source>
        <dbReference type="ARBA" id="ARBA00022692"/>
    </source>
</evidence>
<dbReference type="PANTHER" id="PTHR23517">
    <property type="entry name" value="RESISTANCE PROTEIN MDTM, PUTATIVE-RELATED-RELATED"/>
    <property type="match status" value="1"/>
</dbReference>
<feature type="transmembrane region" description="Helical" evidence="7">
    <location>
        <begin position="78"/>
        <end position="107"/>
    </location>
</feature>
<dbReference type="AlphaFoldDB" id="A0A3G1A861"/>
<feature type="transmembrane region" description="Helical" evidence="7">
    <location>
        <begin position="36"/>
        <end position="58"/>
    </location>
</feature>
<feature type="transmembrane region" description="Helical" evidence="7">
    <location>
        <begin position="270"/>
        <end position="289"/>
    </location>
</feature>
<gene>
    <name evidence="8" type="ORF">TCARB_0449</name>
</gene>
<feature type="transmembrane region" description="Helical" evidence="7">
    <location>
        <begin position="301"/>
        <end position="323"/>
    </location>
</feature>
<feature type="transmembrane region" description="Helical" evidence="7">
    <location>
        <begin position="219"/>
        <end position="239"/>
    </location>
</feature>
<feature type="transmembrane region" description="Helical" evidence="7">
    <location>
        <begin position="335"/>
        <end position="353"/>
    </location>
</feature>
<reference evidence="9" key="1">
    <citation type="book" date="2010" name="EXTREMOPHILES" publisher="0:0-0">
        <title>Complete genome sequences of ten hyperthermophilic archaea reveal their metabolic capabilities and possible ecological roles.</title>
        <editorList>
            <person name="?"/>
        </editorList>
        <authorList>
            <person name="Ravin N.V."/>
            <person name="Mardanov A.V."/>
            <person name="Bonch-Osmolovskaya E.A."/>
            <person name="Skryabin K.G."/>
        </authorList>
    </citation>
    <scope>NUCLEOTIDE SEQUENCE [LARGE SCALE GENOMIC DNA]</scope>
    <source>
        <strain evidence="9">1505</strain>
    </source>
</reference>
<evidence type="ECO:0000256" key="5">
    <source>
        <dbReference type="ARBA" id="ARBA00022989"/>
    </source>
</evidence>
<dbReference type="EMBL" id="CP007493">
    <property type="protein sequence ID" value="AJB41521.1"/>
    <property type="molecule type" value="Genomic_DNA"/>
</dbReference>
<dbReference type="PANTHER" id="PTHR23517:SF3">
    <property type="entry name" value="INTEGRAL MEMBRANE TRANSPORT PROTEIN"/>
    <property type="match status" value="1"/>
</dbReference>
<keyword evidence="3" id="KW-1003">Cell membrane</keyword>
<evidence type="ECO:0000256" key="7">
    <source>
        <dbReference type="SAM" id="Phobius"/>
    </source>
</evidence>
<dbReference type="InterPro" id="IPR036259">
    <property type="entry name" value="MFS_trans_sf"/>
</dbReference>
<feature type="transmembrane region" description="Helical" evidence="7">
    <location>
        <begin position="246"/>
        <end position="264"/>
    </location>
</feature>
<protein>
    <recommendedName>
        <fullName evidence="10">Major facilitator superfamily (MFS) profile domain-containing protein</fullName>
    </recommendedName>
</protein>
<evidence type="ECO:0000313" key="9">
    <source>
        <dbReference type="Proteomes" id="UP000266720"/>
    </source>
</evidence>
<proteinExistence type="predicted"/>